<evidence type="ECO:0000313" key="2">
    <source>
        <dbReference type="EMBL" id="TDM12093.1"/>
    </source>
</evidence>
<dbReference type="InterPro" id="IPR019405">
    <property type="entry name" value="Lactonase_7-beta_prop"/>
</dbReference>
<dbReference type="Pfam" id="PF10282">
    <property type="entry name" value="Lactonase"/>
    <property type="match status" value="1"/>
</dbReference>
<dbReference type="SUPFAM" id="SSF51004">
    <property type="entry name" value="C-terminal (heme d1) domain of cytochrome cd1-nitrite reductase"/>
    <property type="match status" value="1"/>
</dbReference>
<dbReference type="RefSeq" id="WP_133443515.1">
    <property type="nucleotide sequence ID" value="NZ_SCWB01000006.1"/>
</dbReference>
<dbReference type="EMBL" id="SCWB01000006">
    <property type="protein sequence ID" value="TDM12093.1"/>
    <property type="molecule type" value="Genomic_DNA"/>
</dbReference>
<dbReference type="AlphaFoldDB" id="A0A4R6BUT2"/>
<dbReference type="InterPro" id="IPR015943">
    <property type="entry name" value="WD40/YVTN_repeat-like_dom_sf"/>
</dbReference>
<dbReference type="GO" id="GO:0005829">
    <property type="term" value="C:cytosol"/>
    <property type="evidence" value="ECO:0007669"/>
    <property type="project" value="TreeGrafter"/>
</dbReference>
<dbReference type="InterPro" id="IPR011048">
    <property type="entry name" value="Haem_d1_sf"/>
</dbReference>
<proteinExistence type="inferred from homology"/>
<name>A0A4R6BUT2_9STAP</name>
<organism evidence="2 3">
    <name type="scientific">Macrococcus lamae</name>
    <dbReference type="NCBI Taxonomy" id="198484"/>
    <lineage>
        <taxon>Bacteria</taxon>
        <taxon>Bacillati</taxon>
        <taxon>Bacillota</taxon>
        <taxon>Bacilli</taxon>
        <taxon>Bacillales</taxon>
        <taxon>Staphylococcaceae</taxon>
        <taxon>Macrococcus</taxon>
    </lineage>
</organism>
<comment type="caution">
    <text evidence="2">The sequence shown here is derived from an EMBL/GenBank/DDBJ whole genome shotgun (WGS) entry which is preliminary data.</text>
</comment>
<sequence length="343" mass="38061">MANTVGYIGSYTKKDGKGIYRFVLNEEAKQLESVETGYEVQASTYVVKHGDYLYGIKKENDKAGVAAYRIDDEGRLELINDCLESAESGCHIWVTADGKYLMEAVYGAGEARLYSLQPKTGEVLQLIDTVVQEGKGPNEDRQDKAHTHYIQQTPDLKYAVAVDLGADEVITFKFSDNGLTRVGELKLPAGVGPRHLIFNDNGQYAYLFTELSNDVFVLKYNDGVFEMVEQHHAVPDDFAENTQGAAIRMSHDNKFVYASNRGHQSIAVFKVEDDGSKLSLVEITDCGGDWPRDFNITPSDKFLVCAHEVSGNVSLFERDVQTGKLTLLENDKQAAEGVCVQFL</sequence>
<dbReference type="OrthoDB" id="9790815at2"/>
<comment type="similarity">
    <text evidence="1">Belongs to the cycloisomerase 2 family.</text>
</comment>
<dbReference type="PANTHER" id="PTHR30344">
    <property type="entry name" value="6-PHOSPHOGLUCONOLACTONASE-RELATED"/>
    <property type="match status" value="1"/>
</dbReference>
<evidence type="ECO:0000256" key="1">
    <source>
        <dbReference type="ARBA" id="ARBA00005564"/>
    </source>
</evidence>
<dbReference type="PANTHER" id="PTHR30344:SF1">
    <property type="entry name" value="6-PHOSPHOGLUCONOLACTONASE"/>
    <property type="match status" value="1"/>
</dbReference>
<protein>
    <submittedName>
        <fullName evidence="2">Lactonase family protein</fullName>
    </submittedName>
</protein>
<keyword evidence="3" id="KW-1185">Reference proteome</keyword>
<dbReference type="Gene3D" id="2.130.10.10">
    <property type="entry name" value="YVTN repeat-like/Quinoprotein amine dehydrogenase"/>
    <property type="match status" value="1"/>
</dbReference>
<evidence type="ECO:0000313" key="3">
    <source>
        <dbReference type="Proteomes" id="UP000294802"/>
    </source>
</evidence>
<dbReference type="GO" id="GO:0017057">
    <property type="term" value="F:6-phosphogluconolactonase activity"/>
    <property type="evidence" value="ECO:0007669"/>
    <property type="project" value="TreeGrafter"/>
</dbReference>
<reference evidence="2 3" key="1">
    <citation type="submission" date="2019-01" db="EMBL/GenBank/DDBJ databases">
        <title>Draft genome sequences of the type strains of six Macrococcus species.</title>
        <authorList>
            <person name="Mazhar S."/>
            <person name="Altermann E."/>
            <person name="Hill C."/>
            <person name="Mcauliffe O."/>
        </authorList>
    </citation>
    <scope>NUCLEOTIDE SEQUENCE [LARGE SCALE GENOMIC DNA]</scope>
    <source>
        <strain evidence="2 3">CCM4815</strain>
    </source>
</reference>
<dbReference type="InterPro" id="IPR050282">
    <property type="entry name" value="Cycloisomerase_2"/>
</dbReference>
<gene>
    <name evidence="2" type="ORF">ERX29_04565</name>
</gene>
<accession>A0A4R6BUT2</accession>
<dbReference type="Proteomes" id="UP000294802">
    <property type="component" value="Unassembled WGS sequence"/>
</dbReference>